<feature type="compositionally biased region" description="Gly residues" evidence="2">
    <location>
        <begin position="183"/>
        <end position="199"/>
    </location>
</feature>
<dbReference type="AlphaFoldDB" id="A0A7I9VRH2"/>
<dbReference type="RefSeq" id="WP_176068151.1">
    <property type="nucleotide sequence ID" value="NZ_BJTG01000010.1"/>
</dbReference>
<proteinExistence type="predicted"/>
<feature type="compositionally biased region" description="Low complexity" evidence="2">
    <location>
        <begin position="200"/>
        <end position="214"/>
    </location>
</feature>
<keyword evidence="3" id="KW-0812">Transmembrane</keyword>
<reference evidence="5" key="1">
    <citation type="journal article" date="2020" name="Appl. Environ. Microbiol.">
        <title>Diazotrophic Anaeromyxobacter Isolates from Soils.</title>
        <authorList>
            <person name="Masuda Y."/>
            <person name="Yamanaka H."/>
            <person name="Xu Z.X."/>
            <person name="Shiratori Y."/>
            <person name="Aono T."/>
            <person name="Amachi S."/>
            <person name="Senoo K."/>
            <person name="Itoh H."/>
        </authorList>
    </citation>
    <scope>NUCLEOTIDE SEQUENCE [LARGE SCALE GENOMIC DNA]</scope>
    <source>
        <strain evidence="5">R267</strain>
    </source>
</reference>
<keyword evidence="5" id="KW-1185">Reference proteome</keyword>
<feature type="transmembrane region" description="Helical" evidence="3">
    <location>
        <begin position="21"/>
        <end position="41"/>
    </location>
</feature>
<evidence type="ECO:0000256" key="2">
    <source>
        <dbReference type="SAM" id="MobiDB-lite"/>
    </source>
</evidence>
<keyword evidence="3" id="KW-1133">Transmembrane helix</keyword>
<evidence type="ECO:0000313" key="4">
    <source>
        <dbReference type="EMBL" id="GEJ59034.1"/>
    </source>
</evidence>
<feature type="coiled-coil region" evidence="1">
    <location>
        <begin position="46"/>
        <end position="80"/>
    </location>
</feature>
<comment type="caution">
    <text evidence="4">The sequence shown here is derived from an EMBL/GenBank/DDBJ whole genome shotgun (WGS) entry which is preliminary data.</text>
</comment>
<evidence type="ECO:0000313" key="5">
    <source>
        <dbReference type="Proteomes" id="UP000503640"/>
    </source>
</evidence>
<evidence type="ECO:0000256" key="1">
    <source>
        <dbReference type="SAM" id="Coils"/>
    </source>
</evidence>
<dbReference type="Proteomes" id="UP000503640">
    <property type="component" value="Unassembled WGS sequence"/>
</dbReference>
<evidence type="ECO:0000256" key="3">
    <source>
        <dbReference type="SAM" id="Phobius"/>
    </source>
</evidence>
<name>A0A7I9VRH2_9BACT</name>
<feature type="region of interest" description="Disordered" evidence="2">
    <location>
        <begin position="181"/>
        <end position="252"/>
    </location>
</feature>
<accession>A0A7I9VRH2</accession>
<organism evidence="4 5">
    <name type="scientific">Anaeromyxobacter diazotrophicus</name>
    <dbReference type="NCBI Taxonomy" id="2590199"/>
    <lineage>
        <taxon>Bacteria</taxon>
        <taxon>Pseudomonadati</taxon>
        <taxon>Myxococcota</taxon>
        <taxon>Myxococcia</taxon>
        <taxon>Myxococcales</taxon>
        <taxon>Cystobacterineae</taxon>
        <taxon>Anaeromyxobacteraceae</taxon>
        <taxon>Anaeromyxobacter</taxon>
    </lineage>
</organism>
<keyword evidence="1" id="KW-0175">Coiled coil</keyword>
<dbReference type="EMBL" id="BJTG01000010">
    <property type="protein sequence ID" value="GEJ59034.1"/>
    <property type="molecule type" value="Genomic_DNA"/>
</dbReference>
<protein>
    <submittedName>
        <fullName evidence="4">Uncharacterized protein</fullName>
    </submittedName>
</protein>
<sequence>MADRDLAFENVLSGGRAEKRTALIVFPAVVILALLIGFAAVSISRTSALTTEVQNAKNQLAEANKVVEERDAQLRDARADIAVLSTPGQGAAVLAAVKKENGASGVARIHPERHALAVYAYNLAAAPEGQEYRVIVSDPERRETLLGALTPDDRGAAALLVRDVPEGASAVEVALVPKAAAGQGQGQGPGAKGGAGGPTAGAAAPAAAPAQRQPILAGTLPKPGEAGVVAASAEAGPRVQARSAGGSARRGR</sequence>
<gene>
    <name evidence="4" type="ORF">AMYX_37750</name>
</gene>
<feature type="compositionally biased region" description="Low complexity" evidence="2">
    <location>
        <begin position="224"/>
        <end position="252"/>
    </location>
</feature>
<keyword evidence="3" id="KW-0472">Membrane</keyword>